<feature type="region of interest" description="Disordered" evidence="1">
    <location>
        <begin position="55"/>
        <end position="86"/>
    </location>
</feature>
<protein>
    <submittedName>
        <fullName evidence="2">Uncharacterized protein</fullName>
    </submittedName>
</protein>
<evidence type="ECO:0000256" key="1">
    <source>
        <dbReference type="SAM" id="MobiDB-lite"/>
    </source>
</evidence>
<dbReference type="AlphaFoldDB" id="R0JM71"/>
<organism evidence="2 3">
    <name type="scientific">Anas platyrhynchos</name>
    <name type="common">Mallard</name>
    <name type="synonym">Anas boschas</name>
    <dbReference type="NCBI Taxonomy" id="8839"/>
    <lineage>
        <taxon>Eukaryota</taxon>
        <taxon>Metazoa</taxon>
        <taxon>Chordata</taxon>
        <taxon>Craniata</taxon>
        <taxon>Vertebrata</taxon>
        <taxon>Euteleostomi</taxon>
        <taxon>Archelosauria</taxon>
        <taxon>Archosauria</taxon>
        <taxon>Dinosauria</taxon>
        <taxon>Saurischia</taxon>
        <taxon>Theropoda</taxon>
        <taxon>Coelurosauria</taxon>
        <taxon>Aves</taxon>
        <taxon>Neognathae</taxon>
        <taxon>Galloanserae</taxon>
        <taxon>Anseriformes</taxon>
        <taxon>Anatidae</taxon>
        <taxon>Anatinae</taxon>
        <taxon>Anas</taxon>
    </lineage>
</organism>
<proteinExistence type="predicted"/>
<accession>R0JM71</accession>
<feature type="compositionally biased region" description="Basic and acidic residues" evidence="1">
    <location>
        <begin position="483"/>
        <end position="494"/>
    </location>
</feature>
<evidence type="ECO:0000313" key="3">
    <source>
        <dbReference type="Proteomes" id="UP000296049"/>
    </source>
</evidence>
<name>R0JM71_ANAPL</name>
<keyword evidence="3" id="KW-1185">Reference proteome</keyword>
<feature type="region of interest" description="Disordered" evidence="1">
    <location>
        <begin position="380"/>
        <end position="400"/>
    </location>
</feature>
<evidence type="ECO:0000313" key="2">
    <source>
        <dbReference type="EMBL" id="EOA98405.1"/>
    </source>
</evidence>
<feature type="region of interest" description="Disordered" evidence="1">
    <location>
        <begin position="454"/>
        <end position="473"/>
    </location>
</feature>
<sequence>MIDVGGHRGQIFNAKLNTRKKLYKPLSNHTICIANSIKSNADEMKSTSFVRDHHGQARQGLRSFSSGTTGPVQPLEEEQELKTSAEEKNGQALSLPCLKCAKKGRAYTGMEGLLEGRKAALEPQYWTETAFRAPFQRSFWKEEFMQIDLITQVSAHKQLKCGKKKGKEEPHPSFLDQLFDSGLKCKINIRVYNVSSNCKPPAPAENWGSVTLDHETKAKCLGLEPAKHMNLSKENTTGKEAAAVTGKDVRRKAAKFISKSITNLNIPGTRSVCNTAVCEGDKKCHYTFLLNTDLAKHHKQMLGTCTSLAIPLSLVKQQSQPIAMLFHFLKADEKNIAVLILTDSFPRSVQHSGPGTGGFSSPSRGKGTSYPSIWKRCMPRPAGHRRADTGQRHTQRAGTKVARFEGCRQLSMLLRDVRVVHFSQIPSAKKFPGKSCSPVAFNPTRTLTHQCLNQNHDFTPTDKHTDDAPTSDVPEQLFQIPRDAADQRSGDRDCWPLIRHRGHAEQDKKRRGAAQGRESTWSFSRISRGAVQYHHPSKGILNWDIKSRNAAGSLDTGLGLNRTCNMHAVHMLPVAFSSQQLKRFAIAKEFFKVNISIRRQMKTITTYSLYWYSMLLKNSTDTLLRTVISSPKPKHLMVLTEYFLLGSCWQQGHHEQGQPSSPQFQYKPQPLDAGARKLKPSLTQGSSVSLYKHLPHGSTRN</sequence>
<gene>
    <name evidence="2" type="ORF">Anapl_08815</name>
</gene>
<feature type="region of interest" description="Disordered" evidence="1">
    <location>
        <begin position="675"/>
        <end position="701"/>
    </location>
</feature>
<feature type="compositionally biased region" description="Polar residues" evidence="1">
    <location>
        <begin position="62"/>
        <end position="71"/>
    </location>
</feature>
<feature type="region of interest" description="Disordered" evidence="1">
    <location>
        <begin position="481"/>
        <end position="520"/>
    </location>
</feature>
<dbReference type="EMBL" id="KB743509">
    <property type="protein sequence ID" value="EOA98405.1"/>
    <property type="molecule type" value="Genomic_DNA"/>
</dbReference>
<dbReference type="Proteomes" id="UP000296049">
    <property type="component" value="Unassembled WGS sequence"/>
</dbReference>
<reference evidence="3" key="1">
    <citation type="journal article" date="2013" name="Nat. Genet.">
        <title>The duck genome and transcriptome provide insight into an avian influenza virus reservoir species.</title>
        <authorList>
            <person name="Huang Y."/>
            <person name="Li Y."/>
            <person name="Burt D.W."/>
            <person name="Chen H."/>
            <person name="Zhang Y."/>
            <person name="Qian W."/>
            <person name="Kim H."/>
            <person name="Gan S."/>
            <person name="Zhao Y."/>
            <person name="Li J."/>
            <person name="Yi K."/>
            <person name="Feng H."/>
            <person name="Zhu P."/>
            <person name="Li B."/>
            <person name="Liu Q."/>
            <person name="Fairley S."/>
            <person name="Magor K.E."/>
            <person name="Du Z."/>
            <person name="Hu X."/>
            <person name="Goodman L."/>
            <person name="Tafer H."/>
            <person name="Vignal A."/>
            <person name="Lee T."/>
            <person name="Kim K.W."/>
            <person name="Sheng Z."/>
            <person name="An Y."/>
            <person name="Searle S."/>
            <person name="Herrero J."/>
            <person name="Groenen M.A."/>
            <person name="Crooijmans R.P."/>
            <person name="Faraut T."/>
            <person name="Cai Q."/>
            <person name="Webster R.G."/>
            <person name="Aldridge J.R."/>
            <person name="Warren W.C."/>
            <person name="Bartschat S."/>
            <person name="Kehr S."/>
            <person name="Marz M."/>
            <person name="Stadler P.F."/>
            <person name="Smith J."/>
            <person name="Kraus R.H."/>
            <person name="Zhao Y."/>
            <person name="Ren L."/>
            <person name="Fei J."/>
            <person name="Morisson M."/>
            <person name="Kaiser P."/>
            <person name="Griffin D.K."/>
            <person name="Rao M."/>
            <person name="Pitel F."/>
            <person name="Wang J."/>
            <person name="Li N."/>
        </authorList>
    </citation>
    <scope>NUCLEOTIDE SEQUENCE [LARGE SCALE GENOMIC DNA]</scope>
</reference>